<dbReference type="GO" id="GO:0016887">
    <property type="term" value="F:ATP hydrolysis activity"/>
    <property type="evidence" value="ECO:0007669"/>
    <property type="project" value="InterPro"/>
</dbReference>
<keyword evidence="6" id="KW-0378">Hydrolase</keyword>
<evidence type="ECO:0000256" key="4">
    <source>
        <dbReference type="ARBA" id="ARBA00022741"/>
    </source>
</evidence>
<evidence type="ECO:0000256" key="10">
    <source>
        <dbReference type="ARBA" id="ARBA00023136"/>
    </source>
</evidence>
<evidence type="ECO:0000256" key="9">
    <source>
        <dbReference type="ARBA" id="ARBA00023128"/>
    </source>
</evidence>
<keyword evidence="11" id="KW-0143">Chaperone</keyword>
<proteinExistence type="inferred from homology"/>
<keyword evidence="3 15" id="KW-0812">Transmembrane</keyword>
<evidence type="ECO:0000256" key="12">
    <source>
        <dbReference type="ARBA" id="ARBA00048778"/>
    </source>
</evidence>
<evidence type="ECO:0008006" key="20">
    <source>
        <dbReference type="Google" id="ProtNLM"/>
    </source>
</evidence>
<comment type="catalytic activity">
    <reaction evidence="12">
        <text>ATP + H2O = ADP + phosphate + H(+)</text>
        <dbReference type="Rhea" id="RHEA:13065"/>
        <dbReference type="ChEBI" id="CHEBI:15377"/>
        <dbReference type="ChEBI" id="CHEBI:15378"/>
        <dbReference type="ChEBI" id="CHEBI:30616"/>
        <dbReference type="ChEBI" id="CHEBI:43474"/>
        <dbReference type="ChEBI" id="CHEBI:456216"/>
    </reaction>
    <physiologicalReaction direction="left-to-right" evidence="12">
        <dbReference type="Rhea" id="RHEA:13066"/>
    </physiologicalReaction>
</comment>
<keyword evidence="8 15" id="KW-1133">Transmembrane helix</keyword>
<dbReference type="PROSITE" id="PS00674">
    <property type="entry name" value="AAA"/>
    <property type="match status" value="1"/>
</dbReference>
<name>A0A8J4UYG2_9MYCE</name>
<dbReference type="InterPro" id="IPR014851">
    <property type="entry name" value="BCS1_N"/>
</dbReference>
<protein>
    <recommendedName>
        <fullName evidence="20">Mitochondrial chaperone BCS1</fullName>
    </recommendedName>
</protein>
<reference evidence="18" key="1">
    <citation type="submission" date="2020-01" db="EMBL/GenBank/DDBJ databases">
        <title>Development of genomics and gene disruption for Polysphondylium violaceum indicates a role for the polyketide synthase stlB in stalk morphogenesis.</title>
        <authorList>
            <person name="Narita B."/>
            <person name="Kawabe Y."/>
            <person name="Kin K."/>
            <person name="Saito T."/>
            <person name="Gibbs R."/>
            <person name="Kuspa A."/>
            <person name="Muzny D."/>
            <person name="Queller D."/>
            <person name="Richards S."/>
            <person name="Strassman J."/>
            <person name="Sucgang R."/>
            <person name="Worley K."/>
            <person name="Schaap P."/>
        </authorList>
    </citation>
    <scope>NUCLEOTIDE SEQUENCE</scope>
    <source>
        <strain evidence="18">QSvi11</strain>
    </source>
</reference>
<dbReference type="GO" id="GO:0034551">
    <property type="term" value="P:mitochondrial respiratory chain complex III assembly"/>
    <property type="evidence" value="ECO:0007669"/>
    <property type="project" value="UniProtKB-ARBA"/>
</dbReference>
<dbReference type="InterPro" id="IPR003960">
    <property type="entry name" value="ATPase_AAA_CS"/>
</dbReference>
<organism evidence="18 19">
    <name type="scientific">Polysphondylium violaceum</name>
    <dbReference type="NCBI Taxonomy" id="133409"/>
    <lineage>
        <taxon>Eukaryota</taxon>
        <taxon>Amoebozoa</taxon>
        <taxon>Evosea</taxon>
        <taxon>Eumycetozoa</taxon>
        <taxon>Dictyostelia</taxon>
        <taxon>Dictyosteliales</taxon>
        <taxon>Dictyosteliaceae</taxon>
        <taxon>Polysphondylium</taxon>
    </lineage>
</organism>
<evidence type="ECO:0000256" key="14">
    <source>
        <dbReference type="RuleBase" id="RU003651"/>
    </source>
</evidence>
<evidence type="ECO:0000256" key="5">
    <source>
        <dbReference type="ARBA" id="ARBA00022792"/>
    </source>
</evidence>
<dbReference type="SUPFAM" id="SSF52540">
    <property type="entry name" value="P-loop containing nucleoside triphosphate hydrolases"/>
    <property type="match status" value="1"/>
</dbReference>
<dbReference type="Pfam" id="PF08740">
    <property type="entry name" value="BCS1_N"/>
    <property type="match status" value="1"/>
</dbReference>
<dbReference type="SMART" id="SM01024">
    <property type="entry name" value="BCS1_N"/>
    <property type="match status" value="1"/>
</dbReference>
<dbReference type="InterPro" id="IPR003593">
    <property type="entry name" value="AAA+_ATPase"/>
</dbReference>
<feature type="transmembrane region" description="Helical" evidence="15">
    <location>
        <begin position="23"/>
        <end position="43"/>
    </location>
</feature>
<dbReference type="InterPro" id="IPR027417">
    <property type="entry name" value="P-loop_NTPase"/>
</dbReference>
<evidence type="ECO:0000259" key="17">
    <source>
        <dbReference type="SMART" id="SM01024"/>
    </source>
</evidence>
<dbReference type="Pfam" id="PF25426">
    <property type="entry name" value="AAA_lid_BCS1"/>
    <property type="match status" value="1"/>
</dbReference>
<dbReference type="CDD" id="cd19510">
    <property type="entry name" value="RecA-like_BCS1"/>
    <property type="match status" value="1"/>
</dbReference>
<keyword evidence="19" id="KW-1185">Reference proteome</keyword>
<comment type="similarity">
    <text evidence="2">Belongs to the AAA ATPase family. BCS1 subfamily.</text>
</comment>
<dbReference type="InterPro" id="IPR057495">
    <property type="entry name" value="AAA_lid_BCS1"/>
</dbReference>
<evidence type="ECO:0000313" key="18">
    <source>
        <dbReference type="EMBL" id="KAF2071833.1"/>
    </source>
</evidence>
<dbReference type="GO" id="GO:0005524">
    <property type="term" value="F:ATP binding"/>
    <property type="evidence" value="ECO:0007669"/>
    <property type="project" value="UniProtKB-KW"/>
</dbReference>
<dbReference type="GO" id="GO:0005743">
    <property type="term" value="C:mitochondrial inner membrane"/>
    <property type="evidence" value="ECO:0007669"/>
    <property type="project" value="UniProtKB-SubCell"/>
</dbReference>
<dbReference type="FunFam" id="3.40.50.300:FF:000768">
    <property type="entry name" value="Probable mitochondrial chaperone bcs1"/>
    <property type="match status" value="1"/>
</dbReference>
<dbReference type="InterPro" id="IPR050747">
    <property type="entry name" value="Mitochondrial_chaperone_BCS1"/>
</dbReference>
<evidence type="ECO:0000256" key="11">
    <source>
        <dbReference type="ARBA" id="ARBA00023186"/>
    </source>
</evidence>
<sequence length="425" mass="47808">MNHLQIINNDTSRSILLGIKQGLGLLIIGGGIGALTQFSRYLWTRVTGSFYYRIDIDSKDKTFEWMLYWLAQNTDVKKSNHLNAETVYNNLGKNPEVIFVPSVGSHSIQFRGKTIWISRVRDSTFDMGSGAPFESINMTTYKQNAHIIQELIQEAMRLSLNRDIGKTVIYINNEGSWERFGNPRSIRSLDSVILASNLKQKLLTDIREFINNETWYRNRGIPYRRGYLLHGPPGNGKSSLINAIAGELNLDICIVSLSQKDMDDRQINQLLNNAPPKSILLIEDIDAAFTGQREKVDSSATTTNNSARNLTYSGLLNALDGVASQEGRILFMTTNKLELLDNALIREGRVDLKVHIGNATKSQASQLFNHFYNLSADNQLSAQFSSSFEDYQLSMSQIQGFLLQYINSPEKAVENVHLLAPIAIH</sequence>
<accession>A0A8J4UYG2</accession>
<dbReference type="PANTHER" id="PTHR23070">
    <property type="entry name" value="BCS1 AAA-TYPE ATPASE"/>
    <property type="match status" value="1"/>
</dbReference>
<evidence type="ECO:0000256" key="7">
    <source>
        <dbReference type="ARBA" id="ARBA00022840"/>
    </source>
</evidence>
<evidence type="ECO:0000256" key="13">
    <source>
        <dbReference type="ARBA" id="ARBA00055292"/>
    </source>
</evidence>
<dbReference type="Proteomes" id="UP000695562">
    <property type="component" value="Unassembled WGS sequence"/>
</dbReference>
<dbReference type="SMART" id="SM00382">
    <property type="entry name" value="AAA"/>
    <property type="match status" value="1"/>
</dbReference>
<keyword evidence="7 14" id="KW-0067">ATP-binding</keyword>
<gene>
    <name evidence="18" type="ORF">CYY_006850</name>
</gene>
<dbReference type="InterPro" id="IPR003959">
    <property type="entry name" value="ATPase_AAA_core"/>
</dbReference>
<keyword evidence="4 14" id="KW-0547">Nucleotide-binding</keyword>
<dbReference type="OrthoDB" id="10251412at2759"/>
<dbReference type="Gene3D" id="3.40.50.300">
    <property type="entry name" value="P-loop containing nucleotide triphosphate hydrolases"/>
    <property type="match status" value="1"/>
</dbReference>
<keyword evidence="10 15" id="KW-0472">Membrane</keyword>
<dbReference type="Pfam" id="PF00004">
    <property type="entry name" value="AAA"/>
    <property type="match status" value="1"/>
</dbReference>
<evidence type="ECO:0000256" key="2">
    <source>
        <dbReference type="ARBA" id="ARBA00007448"/>
    </source>
</evidence>
<feature type="domain" description="AAA+ ATPase" evidence="16">
    <location>
        <begin position="223"/>
        <end position="360"/>
    </location>
</feature>
<feature type="domain" description="BCS1 N-terminal" evidence="17">
    <location>
        <begin position="26"/>
        <end position="192"/>
    </location>
</feature>
<keyword evidence="5" id="KW-0999">Mitochondrion inner membrane</keyword>
<evidence type="ECO:0000259" key="16">
    <source>
        <dbReference type="SMART" id="SM00382"/>
    </source>
</evidence>
<comment type="function">
    <text evidence="13">Chaperone necessary for the assembly of mitochondrial respiratory chain complex III.</text>
</comment>
<evidence type="ECO:0000256" key="1">
    <source>
        <dbReference type="ARBA" id="ARBA00004434"/>
    </source>
</evidence>
<evidence type="ECO:0000256" key="3">
    <source>
        <dbReference type="ARBA" id="ARBA00022692"/>
    </source>
</evidence>
<keyword evidence="9" id="KW-0496">Mitochondrion</keyword>
<comment type="subcellular location">
    <subcellularLocation>
        <location evidence="1">Mitochondrion inner membrane</location>
        <topology evidence="1">Single-pass membrane protein</topology>
    </subcellularLocation>
</comment>
<evidence type="ECO:0000313" key="19">
    <source>
        <dbReference type="Proteomes" id="UP000695562"/>
    </source>
</evidence>
<evidence type="ECO:0000256" key="6">
    <source>
        <dbReference type="ARBA" id="ARBA00022801"/>
    </source>
</evidence>
<evidence type="ECO:0000256" key="8">
    <source>
        <dbReference type="ARBA" id="ARBA00022989"/>
    </source>
</evidence>
<dbReference type="EMBL" id="AJWJ01000334">
    <property type="protein sequence ID" value="KAF2071833.1"/>
    <property type="molecule type" value="Genomic_DNA"/>
</dbReference>
<dbReference type="AlphaFoldDB" id="A0A8J4UYG2"/>
<evidence type="ECO:0000256" key="15">
    <source>
        <dbReference type="SAM" id="Phobius"/>
    </source>
</evidence>
<comment type="caution">
    <text evidence="18">The sequence shown here is derived from an EMBL/GenBank/DDBJ whole genome shotgun (WGS) entry which is preliminary data.</text>
</comment>